<reference evidence="7 8" key="1">
    <citation type="submission" date="2016-12" db="EMBL/GenBank/DDBJ databases">
        <title>The genomes of Aspergillus section Nigri reveals drivers in fungal speciation.</title>
        <authorList>
            <consortium name="DOE Joint Genome Institute"/>
            <person name="Vesth T.C."/>
            <person name="Nybo J."/>
            <person name="Theobald S."/>
            <person name="Brandl J."/>
            <person name="Frisvad J.C."/>
            <person name="Nielsen K.F."/>
            <person name="Lyhne E.K."/>
            <person name="Kogle M.E."/>
            <person name="Kuo A."/>
            <person name="Riley R."/>
            <person name="Clum A."/>
            <person name="Nolan M."/>
            <person name="Lipzen A."/>
            <person name="Salamov A."/>
            <person name="Henrissat B."/>
            <person name="Wiebenga A."/>
            <person name="De Vries R.P."/>
            <person name="Grigoriev I.V."/>
            <person name="Mortensen U.H."/>
            <person name="Andersen M.R."/>
            <person name="Baker S.E."/>
        </authorList>
    </citation>
    <scope>NUCLEOTIDE SEQUENCE [LARGE SCALE GENOMIC DNA]</scope>
    <source>
        <strain evidence="7 8">IBT 23096</strain>
    </source>
</reference>
<organism evidence="7 8">
    <name type="scientific">Aspergillus steynii IBT 23096</name>
    <dbReference type="NCBI Taxonomy" id="1392250"/>
    <lineage>
        <taxon>Eukaryota</taxon>
        <taxon>Fungi</taxon>
        <taxon>Dikarya</taxon>
        <taxon>Ascomycota</taxon>
        <taxon>Pezizomycotina</taxon>
        <taxon>Eurotiomycetes</taxon>
        <taxon>Eurotiomycetidae</taxon>
        <taxon>Eurotiales</taxon>
        <taxon>Aspergillaceae</taxon>
        <taxon>Aspergillus</taxon>
        <taxon>Aspergillus subgen. Circumdati</taxon>
    </lineage>
</organism>
<protein>
    <submittedName>
        <fullName evidence="7">Endoprotease endo-Pro</fullName>
    </submittedName>
</protein>
<dbReference type="RefSeq" id="XP_024700974.1">
    <property type="nucleotide sequence ID" value="XM_024844680.1"/>
</dbReference>
<dbReference type="STRING" id="1392250.A0A2I2FYG5"/>
<dbReference type="InterPro" id="IPR008758">
    <property type="entry name" value="Peptidase_S28"/>
</dbReference>
<dbReference type="GO" id="GO:0006508">
    <property type="term" value="P:proteolysis"/>
    <property type="evidence" value="ECO:0007669"/>
    <property type="project" value="UniProtKB-KW"/>
</dbReference>
<evidence type="ECO:0000313" key="7">
    <source>
        <dbReference type="EMBL" id="PLB45672.1"/>
    </source>
</evidence>
<dbReference type="SUPFAM" id="SSF53474">
    <property type="entry name" value="alpha/beta-Hydrolases"/>
    <property type="match status" value="1"/>
</dbReference>
<evidence type="ECO:0000256" key="5">
    <source>
        <dbReference type="ARBA" id="ARBA00023180"/>
    </source>
</evidence>
<dbReference type="OrthoDB" id="1735038at2759"/>
<comment type="caution">
    <text evidence="7">The sequence shown here is derived from an EMBL/GenBank/DDBJ whole genome shotgun (WGS) entry which is preliminary data.</text>
</comment>
<sequence length="526" mass="58261">MRFLSAVSSVALMASWASIAQAIRPPIPVPEPVSRPVSIQSTFSQGEATFQQLLDHHDPSKGTFSQRYWWSTEFWGGPGSPVILFTPGEVAADGYQGYLTNKTLTGHYAQEVQAAVVLVEHRYWGGSSPYKNLTAETLQYLTLEQSILDFTHFARTARLQFDNSTRSNAQKAPWVFVGGSYSGALAAWTEATAPGTFWAYHATSAPVEAIYDFWQYFEPVREGMPQNCSKDVSLVANYIDGLGKNGTTREKQAVKELFGLGDLQHYDDFAAIFPIGPWSWQSNSFITGYSSFYQFCDSVENVKAGASVVPGPEGVGLQKALAGYAKWFNSTVLPGYCASYGYWTDERSIACFDTHNASSPLFTDTSVANGMDRQWQWFLCNEPFFYWQDGAPEGKPTIVPRTVSAEYWQRQCPLFFPTVNGHTYGSAKGKNAGTVNAWTGGWSRTNTSRLIWTNGQYDPWLDSGVSSRFRPGGPLESTDAAPVQVIPGGFHCSDLYMTSYAANEGVKKVVDNEVAQIKTWIGEYYK</sequence>
<dbReference type="VEuPathDB" id="FungiDB:P170DRAFT_364997"/>
<feature type="signal peptide" evidence="6">
    <location>
        <begin position="1"/>
        <end position="22"/>
    </location>
</feature>
<accession>A0A2I2FYG5</accession>
<dbReference type="GeneID" id="36552380"/>
<dbReference type="Gene3D" id="3.40.50.1820">
    <property type="entry name" value="alpha/beta hydrolase"/>
    <property type="match status" value="2"/>
</dbReference>
<dbReference type="PANTHER" id="PTHR11010:SF23">
    <property type="entry name" value="SERINE PEPTIDASE"/>
    <property type="match status" value="1"/>
</dbReference>
<keyword evidence="8" id="KW-1185">Reference proteome</keyword>
<evidence type="ECO:0000256" key="4">
    <source>
        <dbReference type="ARBA" id="ARBA00022801"/>
    </source>
</evidence>
<evidence type="ECO:0000313" key="8">
    <source>
        <dbReference type="Proteomes" id="UP000234275"/>
    </source>
</evidence>
<dbReference type="EMBL" id="MSFO01000007">
    <property type="protein sequence ID" value="PLB45672.1"/>
    <property type="molecule type" value="Genomic_DNA"/>
</dbReference>
<keyword evidence="3 6" id="KW-0732">Signal</keyword>
<feature type="chain" id="PRO_5014186700" evidence="6">
    <location>
        <begin position="23"/>
        <end position="526"/>
    </location>
</feature>
<evidence type="ECO:0000256" key="1">
    <source>
        <dbReference type="ARBA" id="ARBA00011079"/>
    </source>
</evidence>
<dbReference type="FunFam" id="3.40.50.1820:FF:000196">
    <property type="entry name" value="Endoprotease endo-Pro"/>
    <property type="match status" value="1"/>
</dbReference>
<keyword evidence="4" id="KW-0378">Hydrolase</keyword>
<dbReference type="Proteomes" id="UP000234275">
    <property type="component" value="Unassembled WGS sequence"/>
</dbReference>
<dbReference type="Pfam" id="PF05577">
    <property type="entry name" value="Peptidase_S28"/>
    <property type="match status" value="2"/>
</dbReference>
<evidence type="ECO:0000256" key="2">
    <source>
        <dbReference type="ARBA" id="ARBA00022670"/>
    </source>
</evidence>
<keyword evidence="2 7" id="KW-0645">Protease</keyword>
<comment type="similarity">
    <text evidence="1">Belongs to the peptidase S28 family.</text>
</comment>
<dbReference type="FunFam" id="3.40.50.1820:FF:000165">
    <property type="entry name" value="Serine peptidase, putative"/>
    <property type="match status" value="1"/>
</dbReference>
<evidence type="ECO:0000256" key="3">
    <source>
        <dbReference type="ARBA" id="ARBA00022729"/>
    </source>
</evidence>
<gene>
    <name evidence="7" type="ORF">P170DRAFT_364997</name>
</gene>
<dbReference type="PANTHER" id="PTHR11010">
    <property type="entry name" value="PROTEASE S28 PRO-X CARBOXYPEPTIDASE-RELATED"/>
    <property type="match status" value="1"/>
</dbReference>
<dbReference type="GO" id="GO:0070008">
    <property type="term" value="F:serine-type exopeptidase activity"/>
    <property type="evidence" value="ECO:0007669"/>
    <property type="project" value="InterPro"/>
</dbReference>
<dbReference type="GO" id="GO:0008239">
    <property type="term" value="F:dipeptidyl-peptidase activity"/>
    <property type="evidence" value="ECO:0007669"/>
    <property type="project" value="TreeGrafter"/>
</dbReference>
<evidence type="ECO:0000256" key="6">
    <source>
        <dbReference type="SAM" id="SignalP"/>
    </source>
</evidence>
<name>A0A2I2FYG5_9EURO</name>
<keyword evidence="5" id="KW-0325">Glycoprotein</keyword>
<dbReference type="InterPro" id="IPR029058">
    <property type="entry name" value="AB_hydrolase_fold"/>
</dbReference>
<dbReference type="AlphaFoldDB" id="A0A2I2FYG5"/>
<proteinExistence type="inferred from homology"/>